<evidence type="ECO:0000313" key="3">
    <source>
        <dbReference type="Proteomes" id="UP000002608"/>
    </source>
</evidence>
<feature type="chain" id="PRO_5002723199" evidence="1">
    <location>
        <begin position="21"/>
        <end position="448"/>
    </location>
</feature>
<evidence type="ECO:0000313" key="2">
    <source>
        <dbReference type="EMBL" id="ABV85867.1"/>
    </source>
</evidence>
<dbReference type="HOGENOM" id="CLU_040540_0_0_6"/>
<dbReference type="SUPFAM" id="SSF56954">
    <property type="entry name" value="Outer membrane efflux proteins (OEP)"/>
    <property type="match status" value="1"/>
</dbReference>
<dbReference type="eggNOG" id="COG1538">
    <property type="taxonomic scope" value="Bacteria"/>
</dbReference>
<name>A8GZY0_SHEPA</name>
<accession>A8GZY0</accession>
<dbReference type="EMBL" id="CP000851">
    <property type="protein sequence ID" value="ABV85867.1"/>
    <property type="molecule type" value="Genomic_DNA"/>
</dbReference>
<protein>
    <submittedName>
        <fullName evidence="2">Outer membrane efflux family protein, putative</fullName>
    </submittedName>
</protein>
<dbReference type="Proteomes" id="UP000002608">
    <property type="component" value="Chromosome"/>
</dbReference>
<reference evidence="2 3" key="1">
    <citation type="submission" date="2007-10" db="EMBL/GenBank/DDBJ databases">
        <title>Complete sequence of Shewanella pealeana ATCC 700345.</title>
        <authorList>
            <consortium name="US DOE Joint Genome Institute"/>
            <person name="Copeland A."/>
            <person name="Lucas S."/>
            <person name="Lapidus A."/>
            <person name="Barry K."/>
            <person name="Glavina del Rio T."/>
            <person name="Dalin E."/>
            <person name="Tice H."/>
            <person name="Pitluck S."/>
            <person name="Chertkov O."/>
            <person name="Brettin T."/>
            <person name="Bruce D."/>
            <person name="Detter J.C."/>
            <person name="Han C."/>
            <person name="Schmutz J."/>
            <person name="Larimer F."/>
            <person name="Land M."/>
            <person name="Hauser L."/>
            <person name="Kyrpides N."/>
            <person name="Kim E."/>
            <person name="Zhao J.-S.Z."/>
            <person name="Manno D."/>
            <person name="Hawari J."/>
            <person name="Richardson P."/>
        </authorList>
    </citation>
    <scope>NUCLEOTIDE SEQUENCE [LARGE SCALE GENOMIC DNA]</scope>
    <source>
        <strain evidence="3">ATCC 700345 / ANG-SQ1</strain>
    </source>
</reference>
<dbReference type="AlphaFoldDB" id="A8GZY0"/>
<organism evidence="2 3">
    <name type="scientific">Shewanella pealeana (strain ATCC 700345 / ANG-SQ1)</name>
    <dbReference type="NCBI Taxonomy" id="398579"/>
    <lineage>
        <taxon>Bacteria</taxon>
        <taxon>Pseudomonadati</taxon>
        <taxon>Pseudomonadota</taxon>
        <taxon>Gammaproteobacteria</taxon>
        <taxon>Alteromonadales</taxon>
        <taxon>Shewanellaceae</taxon>
        <taxon>Shewanella</taxon>
    </lineage>
</organism>
<feature type="signal peptide" evidence="1">
    <location>
        <begin position="1"/>
        <end position="20"/>
    </location>
</feature>
<evidence type="ECO:0000256" key="1">
    <source>
        <dbReference type="SAM" id="SignalP"/>
    </source>
</evidence>
<dbReference type="KEGG" id="spl:Spea_0539"/>
<dbReference type="Gene3D" id="1.20.1600.10">
    <property type="entry name" value="Outer membrane efflux proteins (OEP)"/>
    <property type="match status" value="1"/>
</dbReference>
<dbReference type="OrthoDB" id="5801460at2"/>
<keyword evidence="3" id="KW-1185">Reference proteome</keyword>
<keyword evidence="1" id="KW-0732">Signal</keyword>
<dbReference type="GO" id="GO:0015562">
    <property type="term" value="F:efflux transmembrane transporter activity"/>
    <property type="evidence" value="ECO:0007669"/>
    <property type="project" value="InterPro"/>
</dbReference>
<dbReference type="RefSeq" id="WP_012153805.1">
    <property type="nucleotide sequence ID" value="NC_009901.1"/>
</dbReference>
<sequence>MKKNIIASLLLGLFAGSATANQAIAGEANANQANVSQVNVNQTMAHAQIGASVSQAGQFNDWLPQVMQRFNGLAEVKAQAARRQQALMSIDAADKAVYNPELGLGYQNASEDTYSLDINQTIDWGDKRGVATRIAQLESEILLSSIALERNQMLSERLLALTSQSQARKALEFQKQQFEIAKAQLDIARQRTEVGDISSVELQLMQLDVASNAADYALAEQASIAADGAVLALFGEFELPFEDFVNALTLQASHIQVSPELPALKSAYQQVLMAKVSTEQAKADGSADPSISLSAEREGEENKFGVGVSIPLQIRNNYSEAIAVANQGVVIAEQTYLAAERILLQQQKQFSLSLPRLTQRYQDWSELVLTSGSKAASSLSQQWQAGDISTSDYLQSQRQMSGSYLAGLALESALYESWLSWMGASGQLEGYLNSQLSTQGGSAAGQVN</sequence>
<dbReference type="STRING" id="398579.Spea_0539"/>
<gene>
    <name evidence="2" type="ordered locus">Spea_0539</name>
</gene>
<proteinExistence type="predicted"/>